<keyword evidence="3" id="KW-1185">Reference proteome</keyword>
<evidence type="ECO:0000313" key="3">
    <source>
        <dbReference type="Proteomes" id="UP000053477"/>
    </source>
</evidence>
<protein>
    <recommendedName>
        <fullName evidence="4">Fungal pheromone STE3G-protein-coupled receptor</fullName>
    </recommendedName>
</protein>
<keyword evidence="1" id="KW-0812">Transmembrane</keyword>
<feature type="transmembrane region" description="Helical" evidence="1">
    <location>
        <begin position="122"/>
        <end position="143"/>
    </location>
</feature>
<feature type="transmembrane region" description="Helical" evidence="1">
    <location>
        <begin position="164"/>
        <end position="186"/>
    </location>
</feature>
<keyword evidence="1" id="KW-0472">Membrane</keyword>
<dbReference type="AlphaFoldDB" id="A0A0H2R9N1"/>
<gene>
    <name evidence="2" type="ORF">SCHPADRAFT_605159</name>
</gene>
<dbReference type="Proteomes" id="UP000053477">
    <property type="component" value="Unassembled WGS sequence"/>
</dbReference>
<proteinExistence type="predicted"/>
<reference evidence="2 3" key="1">
    <citation type="submission" date="2015-04" db="EMBL/GenBank/DDBJ databases">
        <title>Complete genome sequence of Schizopora paradoxa KUC8140, a cosmopolitan wood degrader in East Asia.</title>
        <authorList>
            <consortium name="DOE Joint Genome Institute"/>
            <person name="Min B."/>
            <person name="Park H."/>
            <person name="Jang Y."/>
            <person name="Kim J.-J."/>
            <person name="Kim K.H."/>
            <person name="Pangilinan J."/>
            <person name="Lipzen A."/>
            <person name="Riley R."/>
            <person name="Grigoriev I.V."/>
            <person name="Spatafora J.W."/>
            <person name="Choi I.-G."/>
        </authorList>
    </citation>
    <scope>NUCLEOTIDE SEQUENCE [LARGE SCALE GENOMIC DNA]</scope>
    <source>
        <strain evidence="2 3">KUC8140</strain>
    </source>
</reference>
<feature type="transmembrane region" description="Helical" evidence="1">
    <location>
        <begin position="24"/>
        <end position="46"/>
    </location>
</feature>
<evidence type="ECO:0000256" key="1">
    <source>
        <dbReference type="SAM" id="Phobius"/>
    </source>
</evidence>
<sequence length="253" mass="28006">MFGAGTLVDERIHISRIQRADETIFLWLQVTGGQILLPILVLTIVLSRHVHRNPVFINFCCSWIVSSVVYSLLWVPTRFNSSSGDDLELSSVYRGRSDPKDLSLNPSPQECLIQASLINGVLPLTACTTLGIVVQLLSNLYYLKKGNLEDGFKKRHMFTLSLLVFPYLVFLLFTLVSVVVGSPIAVDANRIPIPNSNLAIPGVFYCVIVLDNLTGSRMFSLARAPVFLSLAFCALSLLFEGTFIASLCQRNHS</sequence>
<accession>A0A0H2R9N1</accession>
<dbReference type="OrthoDB" id="3046318at2759"/>
<evidence type="ECO:0008006" key="4">
    <source>
        <dbReference type="Google" id="ProtNLM"/>
    </source>
</evidence>
<feature type="transmembrane region" description="Helical" evidence="1">
    <location>
        <begin position="55"/>
        <end position="75"/>
    </location>
</feature>
<evidence type="ECO:0000313" key="2">
    <source>
        <dbReference type="EMBL" id="KLO08565.1"/>
    </source>
</evidence>
<keyword evidence="1" id="KW-1133">Transmembrane helix</keyword>
<feature type="transmembrane region" description="Helical" evidence="1">
    <location>
        <begin position="226"/>
        <end position="247"/>
    </location>
</feature>
<organism evidence="2 3">
    <name type="scientific">Schizopora paradoxa</name>
    <dbReference type="NCBI Taxonomy" id="27342"/>
    <lineage>
        <taxon>Eukaryota</taxon>
        <taxon>Fungi</taxon>
        <taxon>Dikarya</taxon>
        <taxon>Basidiomycota</taxon>
        <taxon>Agaricomycotina</taxon>
        <taxon>Agaricomycetes</taxon>
        <taxon>Hymenochaetales</taxon>
        <taxon>Schizoporaceae</taxon>
        <taxon>Schizopora</taxon>
    </lineage>
</organism>
<name>A0A0H2R9N1_9AGAM</name>
<dbReference type="InParanoid" id="A0A0H2R9N1"/>
<dbReference type="EMBL" id="KQ086087">
    <property type="protein sequence ID" value="KLO08565.1"/>
    <property type="molecule type" value="Genomic_DNA"/>
</dbReference>
<dbReference type="STRING" id="27342.A0A0H2R9N1"/>
<feature type="transmembrane region" description="Helical" evidence="1">
    <location>
        <begin position="198"/>
        <end position="214"/>
    </location>
</feature>